<dbReference type="Pfam" id="PF13377">
    <property type="entry name" value="Peripla_BP_3"/>
    <property type="match status" value="1"/>
</dbReference>
<feature type="region of interest" description="Disordered" evidence="5">
    <location>
        <begin position="322"/>
        <end position="341"/>
    </location>
</feature>
<dbReference type="InterPro" id="IPR028082">
    <property type="entry name" value="Peripla_BP_I"/>
</dbReference>
<keyword evidence="3 7" id="KW-0238">DNA-binding</keyword>
<evidence type="ECO:0000313" key="7">
    <source>
        <dbReference type="EMBL" id="MCC2031731.1"/>
    </source>
</evidence>
<dbReference type="InterPro" id="IPR046335">
    <property type="entry name" value="LacI/GalR-like_sensor"/>
</dbReference>
<keyword evidence="4" id="KW-0804">Transcription</keyword>
<dbReference type="CDD" id="cd01392">
    <property type="entry name" value="HTH_LacI"/>
    <property type="match status" value="1"/>
</dbReference>
<dbReference type="EMBL" id="JAGTTN010000001">
    <property type="protein sequence ID" value="MCC2031731.1"/>
    <property type="molecule type" value="Genomic_DNA"/>
</dbReference>
<evidence type="ECO:0000256" key="2">
    <source>
        <dbReference type="ARBA" id="ARBA00023015"/>
    </source>
</evidence>
<dbReference type="PROSITE" id="PS50932">
    <property type="entry name" value="HTH_LACI_2"/>
    <property type="match status" value="1"/>
</dbReference>
<keyword evidence="8" id="KW-1185">Reference proteome</keyword>
<evidence type="ECO:0000256" key="4">
    <source>
        <dbReference type="ARBA" id="ARBA00023163"/>
    </source>
</evidence>
<dbReference type="GO" id="GO:0000976">
    <property type="term" value="F:transcription cis-regulatory region binding"/>
    <property type="evidence" value="ECO:0007669"/>
    <property type="project" value="TreeGrafter"/>
</dbReference>
<dbReference type="Pfam" id="PF00356">
    <property type="entry name" value="LacI"/>
    <property type="match status" value="1"/>
</dbReference>
<organism evidence="7 8">
    <name type="scientific">Microbacterium allomyrinae</name>
    <dbReference type="NCBI Taxonomy" id="2830666"/>
    <lineage>
        <taxon>Bacteria</taxon>
        <taxon>Bacillati</taxon>
        <taxon>Actinomycetota</taxon>
        <taxon>Actinomycetes</taxon>
        <taxon>Micrococcales</taxon>
        <taxon>Microbacteriaceae</taxon>
        <taxon>Microbacterium</taxon>
    </lineage>
</organism>
<dbReference type="InterPro" id="IPR010982">
    <property type="entry name" value="Lambda_DNA-bd_dom_sf"/>
</dbReference>
<dbReference type="AlphaFoldDB" id="A0A9X1LU36"/>
<dbReference type="PANTHER" id="PTHR30146">
    <property type="entry name" value="LACI-RELATED TRANSCRIPTIONAL REPRESSOR"/>
    <property type="match status" value="1"/>
</dbReference>
<protein>
    <submittedName>
        <fullName evidence="7">LacI family DNA-binding transcriptional regulator</fullName>
    </submittedName>
</protein>
<comment type="caution">
    <text evidence="7">The sequence shown here is derived from an EMBL/GenBank/DDBJ whole genome shotgun (WGS) entry which is preliminary data.</text>
</comment>
<dbReference type="InterPro" id="IPR000843">
    <property type="entry name" value="HTH_LacI"/>
</dbReference>
<evidence type="ECO:0000313" key="8">
    <source>
        <dbReference type="Proteomes" id="UP001139354"/>
    </source>
</evidence>
<dbReference type="SUPFAM" id="SSF53822">
    <property type="entry name" value="Periplasmic binding protein-like I"/>
    <property type="match status" value="1"/>
</dbReference>
<keyword evidence="1" id="KW-0678">Repressor</keyword>
<name>A0A9X1LU36_9MICO</name>
<feature type="domain" description="HTH lacI-type" evidence="6">
    <location>
        <begin position="7"/>
        <end position="64"/>
    </location>
</feature>
<dbReference type="GO" id="GO:0003700">
    <property type="term" value="F:DNA-binding transcription factor activity"/>
    <property type="evidence" value="ECO:0007669"/>
    <property type="project" value="TreeGrafter"/>
</dbReference>
<dbReference type="Proteomes" id="UP001139354">
    <property type="component" value="Unassembled WGS sequence"/>
</dbReference>
<evidence type="ECO:0000256" key="3">
    <source>
        <dbReference type="ARBA" id="ARBA00023125"/>
    </source>
</evidence>
<reference evidence="7" key="1">
    <citation type="submission" date="2021-04" db="EMBL/GenBank/DDBJ databases">
        <title>Microbacterium tenobrionis sp. nov. and Microbacterium allomyrinae sp. nov., isolated from larvae of Tenobrio molitor and Allomyrina dichotoma, respectively.</title>
        <authorList>
            <person name="Lee S.D."/>
        </authorList>
    </citation>
    <scope>NUCLEOTIDE SEQUENCE</scope>
    <source>
        <strain evidence="7">BWT-G7</strain>
    </source>
</reference>
<proteinExistence type="predicted"/>
<sequence>MSRTPKASQRTIAELANVSQSAVSLVVSGRAEANRIPAETRIRIEQVIREVGYVPNVAARLLKGTRNGLIGVHTYERVFPVREDDYYHEFLVGIEEAAVTHGVDLVLFSSTLRDDGSRAVFTEGMNRLRLADGSIFMGLAQDDDELAQLARDGYPFVFIGRRTVGSDELTHVTADYAGGVAATIDALQAMGHRRINYVGTVERDDPHNERLRAYRDEMSSRSLDARVVTLVPSRIDNEWDDMLTAEPTALMVETLELADAVATCADDRGLSIPADLSCVVLDTPSRSGAASGWSSMALPKREMGAAALQLLQRCMDESIRPQPVTLPVSTPGNETIAPPIN</sequence>
<dbReference type="CDD" id="cd06267">
    <property type="entry name" value="PBP1_LacI_sugar_binding-like"/>
    <property type="match status" value="1"/>
</dbReference>
<keyword evidence="2" id="KW-0805">Transcription regulation</keyword>
<evidence type="ECO:0000259" key="6">
    <source>
        <dbReference type="PROSITE" id="PS50932"/>
    </source>
</evidence>
<dbReference type="Gene3D" id="1.10.260.40">
    <property type="entry name" value="lambda repressor-like DNA-binding domains"/>
    <property type="match status" value="1"/>
</dbReference>
<evidence type="ECO:0000256" key="1">
    <source>
        <dbReference type="ARBA" id="ARBA00022491"/>
    </source>
</evidence>
<dbReference type="Gene3D" id="3.40.50.2300">
    <property type="match status" value="2"/>
</dbReference>
<gene>
    <name evidence="7" type="ORF">KEC57_05975</name>
</gene>
<dbReference type="RefSeq" id="WP_229383601.1">
    <property type="nucleotide sequence ID" value="NZ_JAGTTN010000001.1"/>
</dbReference>
<accession>A0A9X1LU36</accession>
<dbReference type="PANTHER" id="PTHR30146:SF148">
    <property type="entry name" value="HTH-TYPE TRANSCRIPTIONAL REPRESSOR PURR-RELATED"/>
    <property type="match status" value="1"/>
</dbReference>
<dbReference type="SMART" id="SM00354">
    <property type="entry name" value="HTH_LACI"/>
    <property type="match status" value="1"/>
</dbReference>
<dbReference type="SUPFAM" id="SSF47413">
    <property type="entry name" value="lambda repressor-like DNA-binding domains"/>
    <property type="match status" value="1"/>
</dbReference>
<evidence type="ECO:0000256" key="5">
    <source>
        <dbReference type="SAM" id="MobiDB-lite"/>
    </source>
</evidence>